<evidence type="ECO:0000256" key="1">
    <source>
        <dbReference type="SAM" id="MobiDB-lite"/>
    </source>
</evidence>
<gene>
    <name evidence="2" type="ORF">FOZ60_012210</name>
</gene>
<evidence type="ECO:0000313" key="3">
    <source>
        <dbReference type="Proteomes" id="UP000541610"/>
    </source>
</evidence>
<reference evidence="2 3" key="1">
    <citation type="submission" date="2020-04" db="EMBL/GenBank/DDBJ databases">
        <title>Perkinsus olseni comparative genomics.</title>
        <authorList>
            <person name="Bogema D.R."/>
        </authorList>
    </citation>
    <scope>NUCLEOTIDE SEQUENCE [LARGE SCALE GENOMIC DNA]</scope>
    <source>
        <strain evidence="2">00978-12</strain>
    </source>
</reference>
<feature type="region of interest" description="Disordered" evidence="1">
    <location>
        <begin position="1"/>
        <end position="20"/>
    </location>
</feature>
<dbReference type="Proteomes" id="UP000541610">
    <property type="component" value="Unassembled WGS sequence"/>
</dbReference>
<sequence>MVGLLGQVPDEAPTRAPSVPAPTVRLKRKVVAKIDVPNQGWPFQGRESLDYPVSKRVCGLFYFYVYLSPAVESESMSYMVLKGAVDELKAMRTQVDVVLHDVRRVAQNPRRGPGGTPAGYFKITPALRPTVILREKSIMSSDGLKDMLWARYSPPS</sequence>
<dbReference type="EMBL" id="JABANP010000520">
    <property type="protein sequence ID" value="KAF4681377.1"/>
    <property type="molecule type" value="Genomic_DNA"/>
</dbReference>
<comment type="caution">
    <text evidence="2">The sequence shown here is derived from an EMBL/GenBank/DDBJ whole genome shotgun (WGS) entry which is preliminary data.</text>
</comment>
<organism evidence="2 3">
    <name type="scientific">Perkinsus olseni</name>
    <name type="common">Perkinsus atlanticus</name>
    <dbReference type="NCBI Taxonomy" id="32597"/>
    <lineage>
        <taxon>Eukaryota</taxon>
        <taxon>Sar</taxon>
        <taxon>Alveolata</taxon>
        <taxon>Perkinsozoa</taxon>
        <taxon>Perkinsea</taxon>
        <taxon>Perkinsida</taxon>
        <taxon>Perkinsidae</taxon>
        <taxon>Perkinsus</taxon>
    </lineage>
</organism>
<name>A0A7J6ND41_PEROL</name>
<accession>A0A7J6ND41</accession>
<protein>
    <submittedName>
        <fullName evidence="2">Uncharacterized protein</fullName>
    </submittedName>
</protein>
<proteinExistence type="predicted"/>
<evidence type="ECO:0000313" key="2">
    <source>
        <dbReference type="EMBL" id="KAF4681377.1"/>
    </source>
</evidence>
<dbReference type="AlphaFoldDB" id="A0A7J6ND41"/>